<evidence type="ECO:0000259" key="2">
    <source>
        <dbReference type="Pfam" id="PF08387"/>
    </source>
</evidence>
<dbReference type="PANTHER" id="PTHR34145">
    <property type="entry name" value="OS02G0105600 PROTEIN"/>
    <property type="match status" value="1"/>
</dbReference>
<organism evidence="3 5">
    <name type="scientific">Coffea arabica</name>
    <name type="common">Arabian coffee</name>
    <dbReference type="NCBI Taxonomy" id="13443"/>
    <lineage>
        <taxon>Eukaryota</taxon>
        <taxon>Viridiplantae</taxon>
        <taxon>Streptophyta</taxon>
        <taxon>Embryophyta</taxon>
        <taxon>Tracheophyta</taxon>
        <taxon>Spermatophyta</taxon>
        <taxon>Magnoliopsida</taxon>
        <taxon>eudicotyledons</taxon>
        <taxon>Gunneridae</taxon>
        <taxon>Pentapetalae</taxon>
        <taxon>asterids</taxon>
        <taxon>lamiids</taxon>
        <taxon>Gentianales</taxon>
        <taxon>Rubiaceae</taxon>
        <taxon>Ixoroideae</taxon>
        <taxon>Gardenieae complex</taxon>
        <taxon>Bertiereae - Coffeeae clade</taxon>
        <taxon>Coffeeae</taxon>
        <taxon>Coffea</taxon>
    </lineage>
</organism>
<evidence type="ECO:0000313" key="5">
    <source>
        <dbReference type="RefSeq" id="XP_071904126.1"/>
    </source>
</evidence>
<dbReference type="Pfam" id="PF08387">
    <property type="entry name" value="FBD"/>
    <property type="match status" value="1"/>
</dbReference>
<feature type="transmembrane region" description="Helical" evidence="1">
    <location>
        <begin position="15"/>
        <end position="35"/>
    </location>
</feature>
<dbReference type="RefSeq" id="XP_071904125.1">
    <property type="nucleotide sequence ID" value="XM_072048024.1"/>
</dbReference>
<reference evidence="4 5" key="1">
    <citation type="submission" date="2025-05" db="UniProtKB">
        <authorList>
            <consortium name="RefSeq"/>
        </authorList>
    </citation>
    <scope>IDENTIFICATION</scope>
    <source>
        <tissue evidence="4 5">Leaves</tissue>
    </source>
</reference>
<name>A0ABM4UA10_COFAR</name>
<protein>
    <submittedName>
        <fullName evidence="4 5">Uncharacterized protein isoform X2</fullName>
    </submittedName>
</protein>
<dbReference type="GeneID" id="113742195"/>
<evidence type="ECO:0000313" key="3">
    <source>
        <dbReference type="Proteomes" id="UP001652660"/>
    </source>
</evidence>
<accession>A0ABM4UA10</accession>
<gene>
    <name evidence="4 5" type="primary">LOC113742195</name>
</gene>
<dbReference type="RefSeq" id="XP_071904126.1">
    <property type="nucleotide sequence ID" value="XM_072048025.1"/>
</dbReference>
<dbReference type="InterPro" id="IPR006566">
    <property type="entry name" value="FBD"/>
</dbReference>
<dbReference type="PANTHER" id="PTHR34145:SF28">
    <property type="entry name" value="F-BOX DOMAIN-CONTAINING PROTEIN"/>
    <property type="match status" value="1"/>
</dbReference>
<sequence>MLCGATAMGCSGQKAFLPLLVLAGTGAAAIGVAIMSSSGMLEKTIAFLKNHYQQDVLKLGHMPATMNMFRNLRMLYLLMIFEFEADLQSVATILDACPLLEKLYLLARWPGVSEHLGGAWPARHYSHLKELEYTGFHGTGCEIEFVVYLLQSAPALDRVFIGSAYSTYSAEYKWTRYTDYVMDDAERQLIYKQLVEHALSSKVQVIFRN</sequence>
<dbReference type="InterPro" id="IPR053772">
    <property type="entry name" value="At1g61320/At1g61330-like"/>
</dbReference>
<keyword evidence="3" id="KW-1185">Reference proteome</keyword>
<keyword evidence="1" id="KW-0472">Membrane</keyword>
<keyword evidence="1" id="KW-0812">Transmembrane</keyword>
<keyword evidence="1" id="KW-1133">Transmembrane helix</keyword>
<feature type="domain" description="FBD" evidence="2">
    <location>
        <begin position="126"/>
        <end position="158"/>
    </location>
</feature>
<evidence type="ECO:0000256" key="1">
    <source>
        <dbReference type="SAM" id="Phobius"/>
    </source>
</evidence>
<evidence type="ECO:0000313" key="4">
    <source>
        <dbReference type="RefSeq" id="XP_071904125.1"/>
    </source>
</evidence>
<proteinExistence type="predicted"/>
<dbReference type="Proteomes" id="UP001652660">
    <property type="component" value="Chromosome 4e"/>
</dbReference>